<dbReference type="Pfam" id="PF00694">
    <property type="entry name" value="Aconitase_C"/>
    <property type="match status" value="1"/>
</dbReference>
<gene>
    <name evidence="3" type="primary">leuD</name>
    <name evidence="5" type="ORF">EV210_112134</name>
</gene>
<comment type="catalytic activity">
    <reaction evidence="3">
        <text>(2R,3S)-3-isopropylmalate = (2S)-2-isopropylmalate</text>
        <dbReference type="Rhea" id="RHEA:32287"/>
        <dbReference type="ChEBI" id="CHEBI:1178"/>
        <dbReference type="ChEBI" id="CHEBI:35121"/>
        <dbReference type="EC" id="4.2.1.33"/>
    </reaction>
</comment>
<dbReference type="EMBL" id="SLUI01000012">
    <property type="protein sequence ID" value="TCL35473.1"/>
    <property type="molecule type" value="Genomic_DNA"/>
</dbReference>
<comment type="pathway">
    <text evidence="3">Amino-acid biosynthesis; L-leucine biosynthesis; L-leucine from 3-methyl-2-oxobutanoate: step 2/4.</text>
</comment>
<name>A0A4R1PU87_9FIRM</name>
<dbReference type="RefSeq" id="WP_243650606.1">
    <property type="nucleotide sequence ID" value="NZ_SLUI01000012.1"/>
</dbReference>
<dbReference type="GO" id="GO:0009098">
    <property type="term" value="P:L-leucine biosynthetic process"/>
    <property type="evidence" value="ECO:0007669"/>
    <property type="project" value="UniProtKB-UniRule"/>
</dbReference>
<comment type="subunit">
    <text evidence="3">Heterodimer of LeuC and LeuD.</text>
</comment>
<keyword evidence="3" id="KW-0100">Branched-chain amino acid biosynthesis</keyword>
<protein>
    <recommendedName>
        <fullName evidence="3">3-isopropylmalate dehydratase small subunit</fullName>
        <ecNumber evidence="3">4.2.1.33</ecNumber>
    </recommendedName>
    <alternativeName>
        <fullName evidence="3">Alpha-IPM isomerase</fullName>
        <shortName evidence="3">IPMI</shortName>
    </alternativeName>
    <alternativeName>
        <fullName evidence="3">Isopropylmalate isomerase</fullName>
    </alternativeName>
</protein>
<dbReference type="Proteomes" id="UP000295063">
    <property type="component" value="Unassembled WGS sequence"/>
</dbReference>
<evidence type="ECO:0000313" key="5">
    <source>
        <dbReference type="EMBL" id="TCL35473.1"/>
    </source>
</evidence>
<sequence>MMEKIARGKAFVFGANIDTDQIYPGRFVELTDIEDVAKHAMEGADPNFVQEFKQGDIIVASTNFGCGSSREHAAITLKAVGAGAILAESFGRIFYRNAVNLGVPVLVCPEISKRVKKGDSVSVDIQSGKVTNETTGETAQAEPMSEYMLNILTSGGIKPLIKKELAQRG</sequence>
<keyword evidence="3" id="KW-0028">Amino-acid biosynthesis</keyword>
<dbReference type="GO" id="GO:0003861">
    <property type="term" value="F:3-isopropylmalate dehydratase activity"/>
    <property type="evidence" value="ECO:0007669"/>
    <property type="project" value="UniProtKB-UniRule"/>
</dbReference>
<organism evidence="5 6">
    <name type="scientific">Anaerospora hongkongensis</name>
    <dbReference type="NCBI Taxonomy" id="244830"/>
    <lineage>
        <taxon>Bacteria</taxon>
        <taxon>Bacillati</taxon>
        <taxon>Bacillota</taxon>
        <taxon>Negativicutes</taxon>
        <taxon>Selenomonadales</taxon>
        <taxon>Sporomusaceae</taxon>
        <taxon>Anaerospora</taxon>
    </lineage>
</organism>
<proteinExistence type="inferred from homology"/>
<evidence type="ECO:0000256" key="3">
    <source>
        <dbReference type="HAMAP-Rule" id="MF_01032"/>
    </source>
</evidence>
<dbReference type="InterPro" id="IPR050075">
    <property type="entry name" value="LeuD"/>
</dbReference>
<dbReference type="NCBIfam" id="TIGR02087">
    <property type="entry name" value="LEUD_arch"/>
    <property type="match status" value="1"/>
</dbReference>
<dbReference type="InterPro" id="IPR033940">
    <property type="entry name" value="IPMI_Swivel"/>
</dbReference>
<evidence type="ECO:0000259" key="4">
    <source>
        <dbReference type="Pfam" id="PF00694"/>
    </source>
</evidence>
<accession>A0A4R1PU87</accession>
<dbReference type="InterPro" id="IPR015928">
    <property type="entry name" value="Aconitase/3IPM_dehydase_swvl"/>
</dbReference>
<dbReference type="AlphaFoldDB" id="A0A4R1PU87"/>
<dbReference type="Gene3D" id="3.20.19.10">
    <property type="entry name" value="Aconitase, domain 4"/>
    <property type="match status" value="1"/>
</dbReference>
<keyword evidence="6" id="KW-1185">Reference proteome</keyword>
<comment type="similarity">
    <text evidence="1 3">Belongs to the LeuD family. LeuD type 2 subfamily.</text>
</comment>
<comment type="function">
    <text evidence="3">Catalyzes the isomerization between 2-isopropylmalate and 3-isopropylmalate, via the formation of 2-isopropylmaleate.</text>
</comment>
<dbReference type="EC" id="4.2.1.33" evidence="3"/>
<dbReference type="UniPathway" id="UPA00048">
    <property type="reaction ID" value="UER00071"/>
</dbReference>
<feature type="domain" description="Aconitase A/isopropylmalate dehydratase small subunit swivel" evidence="4">
    <location>
        <begin position="49"/>
        <end position="103"/>
    </location>
</feature>
<dbReference type="InterPro" id="IPR000573">
    <property type="entry name" value="AconitaseA/IPMdHydase_ssu_swvl"/>
</dbReference>
<comment type="caution">
    <text evidence="5">The sequence shown here is derived from an EMBL/GenBank/DDBJ whole genome shotgun (WGS) entry which is preliminary data.</text>
</comment>
<dbReference type="InterPro" id="IPR011827">
    <property type="entry name" value="LeuD_type2/HacB/DmdB"/>
</dbReference>
<dbReference type="HAMAP" id="MF_01032">
    <property type="entry name" value="LeuD_type2"/>
    <property type="match status" value="1"/>
</dbReference>
<dbReference type="CDD" id="cd01577">
    <property type="entry name" value="IPMI_Swivel"/>
    <property type="match status" value="1"/>
</dbReference>
<keyword evidence="2 3" id="KW-0456">Lyase</keyword>
<dbReference type="SUPFAM" id="SSF52016">
    <property type="entry name" value="LeuD/IlvD-like"/>
    <property type="match status" value="1"/>
</dbReference>
<reference evidence="5 6" key="1">
    <citation type="submission" date="2019-03" db="EMBL/GenBank/DDBJ databases">
        <title>Genomic Encyclopedia of Type Strains, Phase IV (KMG-IV): sequencing the most valuable type-strain genomes for metagenomic binning, comparative biology and taxonomic classification.</title>
        <authorList>
            <person name="Goeker M."/>
        </authorList>
    </citation>
    <scope>NUCLEOTIDE SEQUENCE [LARGE SCALE GENOMIC DNA]</scope>
    <source>
        <strain evidence="5 6">DSM 15969</strain>
    </source>
</reference>
<dbReference type="PANTHER" id="PTHR43345">
    <property type="entry name" value="3-ISOPROPYLMALATE DEHYDRATASE SMALL SUBUNIT 2-RELATED-RELATED"/>
    <property type="match status" value="1"/>
</dbReference>
<dbReference type="PANTHER" id="PTHR43345:SF2">
    <property type="entry name" value="3-ISOPROPYLMALATE DEHYDRATASE SMALL SUBUNIT 1"/>
    <property type="match status" value="1"/>
</dbReference>
<evidence type="ECO:0000313" key="6">
    <source>
        <dbReference type="Proteomes" id="UP000295063"/>
    </source>
</evidence>
<keyword evidence="3" id="KW-0432">Leucine biosynthesis</keyword>
<evidence type="ECO:0000256" key="1">
    <source>
        <dbReference type="ARBA" id="ARBA00009869"/>
    </source>
</evidence>
<evidence type="ECO:0000256" key="2">
    <source>
        <dbReference type="ARBA" id="ARBA00023239"/>
    </source>
</evidence>